<accession>A0A022L018</accession>
<gene>
    <name evidence="1" type="ORF">D641_0109730</name>
</gene>
<reference evidence="1 2" key="1">
    <citation type="journal article" date="2013" name="Genome Announc.">
        <title>Draft genome sequence of an Actinobacterium, Brachybacterium muris strain UCD-AY4.</title>
        <authorList>
            <person name="Lo J.R."/>
            <person name="Lang J.M."/>
            <person name="Darling A.E."/>
            <person name="Eisen J.A."/>
            <person name="Coil D.A."/>
        </authorList>
    </citation>
    <scope>NUCLEOTIDE SEQUENCE [LARGE SCALE GENOMIC DNA]</scope>
    <source>
        <strain evidence="1 2">UCD-AY4</strain>
    </source>
</reference>
<dbReference type="AlphaFoldDB" id="A0A022L018"/>
<sequence length="277" mass="30822">MLAQFHCAESVRLKQDATQIMVSTEIVLGDAEMHAMLTEDEVLSLNAMLASPRTFYSQVLELQPRPSAGDRLSVDFSAPMSQLNGPVTLQFSLIAEEPLPAYRLSSFHPDYEGFEFGIERGQVVGLTPPITLDLDDSYDALAPPPSSFVDLRLLEDSSDRTFMVDTTEDKLVILFRGELNQAFQALPLDQLEVLVRTAVIQPALVQVLSQYFGPDADPEDVADVAESRWHRSLATLIDTHDLDGQEPFEQAAKILKDPSLRAVKNALQRFQDDDDDE</sequence>
<organism evidence="1 2">
    <name type="scientific">Brachybacterium muris UCD-AY4</name>
    <dbReference type="NCBI Taxonomy" id="1249481"/>
    <lineage>
        <taxon>Bacteria</taxon>
        <taxon>Bacillati</taxon>
        <taxon>Actinomycetota</taxon>
        <taxon>Actinomycetes</taxon>
        <taxon>Micrococcales</taxon>
        <taxon>Dermabacteraceae</taxon>
        <taxon>Brachybacterium</taxon>
    </lineage>
</organism>
<dbReference type="HOGENOM" id="CLU_082954_0_0_11"/>
<dbReference type="EMBL" id="AORC01000011">
    <property type="protein sequence ID" value="EYT49028.1"/>
    <property type="molecule type" value="Genomic_DNA"/>
</dbReference>
<dbReference type="Proteomes" id="UP000019754">
    <property type="component" value="Unassembled WGS sequence"/>
</dbReference>
<dbReference type="STRING" id="1249481.D641_0109730"/>
<evidence type="ECO:0000313" key="2">
    <source>
        <dbReference type="Proteomes" id="UP000019754"/>
    </source>
</evidence>
<protein>
    <submittedName>
        <fullName evidence="1">Uncharacterized protein</fullName>
    </submittedName>
</protein>
<proteinExistence type="predicted"/>
<comment type="caution">
    <text evidence="1">The sequence shown here is derived from an EMBL/GenBank/DDBJ whole genome shotgun (WGS) entry which is preliminary data.</text>
</comment>
<keyword evidence="2" id="KW-1185">Reference proteome</keyword>
<evidence type="ECO:0000313" key="1">
    <source>
        <dbReference type="EMBL" id="EYT49028.1"/>
    </source>
</evidence>
<name>A0A022L018_9MICO</name>